<accession>A0A0M8PB26</accession>
<keyword evidence="2" id="KW-0472">Membrane</keyword>
<evidence type="ECO:0000313" key="4">
    <source>
        <dbReference type="Proteomes" id="UP000037696"/>
    </source>
</evidence>
<name>A0A0M8PB26_9EURO</name>
<gene>
    <name evidence="3" type="ORF">ACN38_g127</name>
</gene>
<organism evidence="3 4">
    <name type="scientific">Penicillium nordicum</name>
    <dbReference type="NCBI Taxonomy" id="229535"/>
    <lineage>
        <taxon>Eukaryota</taxon>
        <taxon>Fungi</taxon>
        <taxon>Dikarya</taxon>
        <taxon>Ascomycota</taxon>
        <taxon>Pezizomycotina</taxon>
        <taxon>Eurotiomycetes</taxon>
        <taxon>Eurotiomycetidae</taxon>
        <taxon>Eurotiales</taxon>
        <taxon>Aspergillaceae</taxon>
        <taxon>Penicillium</taxon>
    </lineage>
</organism>
<dbReference type="STRING" id="229535.A0A0M8PB26"/>
<feature type="compositionally biased region" description="Polar residues" evidence="1">
    <location>
        <begin position="87"/>
        <end position="110"/>
    </location>
</feature>
<evidence type="ECO:0000313" key="3">
    <source>
        <dbReference type="EMBL" id="KOS48936.1"/>
    </source>
</evidence>
<dbReference type="EMBL" id="LHQQ01000001">
    <property type="protein sequence ID" value="KOS48936.1"/>
    <property type="molecule type" value="Genomic_DNA"/>
</dbReference>
<dbReference type="Proteomes" id="UP000037696">
    <property type="component" value="Unassembled WGS sequence"/>
</dbReference>
<keyword evidence="2" id="KW-0812">Transmembrane</keyword>
<feature type="transmembrane region" description="Helical" evidence="2">
    <location>
        <begin position="21"/>
        <end position="40"/>
    </location>
</feature>
<feature type="compositionally biased region" description="Low complexity" evidence="1">
    <location>
        <begin position="123"/>
        <end position="153"/>
    </location>
</feature>
<keyword evidence="4" id="KW-1185">Reference proteome</keyword>
<reference evidence="3 4" key="1">
    <citation type="submission" date="2015-08" db="EMBL/GenBank/DDBJ databases">
        <title>Genome sequencing of Penicillium nordicum.</title>
        <authorList>
            <person name="Nguyen H.D."/>
            <person name="Seifert K.A."/>
        </authorList>
    </citation>
    <scope>NUCLEOTIDE SEQUENCE [LARGE SCALE GENOMIC DNA]</scope>
    <source>
        <strain evidence="3 4">DAOMC 185683</strain>
    </source>
</reference>
<evidence type="ECO:0000256" key="2">
    <source>
        <dbReference type="SAM" id="Phobius"/>
    </source>
</evidence>
<sequence length="355" mass="38076">MREEKEKKKAQRPGKLHSPNSCFAFFYVFILFYFIFHIFLGHAQLLRRHDLRKTLLTAIDSSGRPLRTNTRPISQVAAGHIEAPASALQSAQTPTPSQKAFAPSASSNTPIVEGVRGSDTDVISKTNNPGNSNNSGSIGGNHTSTNTSSHPSSFSAIAADVPSPELNDPAEPAKGNSPSKAEIAAIKRRCAASLLAVIPRSVVRTFLDVPSSAPPPPYNGDGTCSSNSSPSLVTSSPLPSPSAHHESSQEGKGNLAPSHPPLPSTPCPVESGHLAAERLRTDDNPYAGIDWEEQHLLDIIECDFLDLFADEYCNKHLVWSIIETVLAKVLPEMAERSVEDLLEDRGVAPVPPAFL</sequence>
<feature type="compositionally biased region" description="Low complexity" evidence="1">
    <location>
        <begin position="225"/>
        <end position="237"/>
    </location>
</feature>
<proteinExistence type="predicted"/>
<evidence type="ECO:0000256" key="1">
    <source>
        <dbReference type="SAM" id="MobiDB-lite"/>
    </source>
</evidence>
<dbReference type="AlphaFoldDB" id="A0A0M8PB26"/>
<keyword evidence="2" id="KW-1133">Transmembrane helix</keyword>
<feature type="region of interest" description="Disordered" evidence="1">
    <location>
        <begin position="208"/>
        <end position="270"/>
    </location>
</feature>
<protein>
    <submittedName>
        <fullName evidence="3">Uncharacterized protein</fullName>
    </submittedName>
</protein>
<comment type="caution">
    <text evidence="3">The sequence shown here is derived from an EMBL/GenBank/DDBJ whole genome shotgun (WGS) entry which is preliminary data.</text>
</comment>
<feature type="region of interest" description="Disordered" evidence="1">
    <location>
        <begin position="85"/>
        <end position="179"/>
    </location>
</feature>
<dbReference type="OrthoDB" id="5582218at2759"/>